<evidence type="ECO:0000313" key="3">
    <source>
        <dbReference type="Proteomes" id="UP000092839"/>
    </source>
</evidence>
<feature type="signal peptide" evidence="1">
    <location>
        <begin position="1"/>
        <end position="20"/>
    </location>
</feature>
<dbReference type="STRING" id="1274631.LMTR13_14570"/>
<dbReference type="Proteomes" id="UP000092839">
    <property type="component" value="Chromosome"/>
</dbReference>
<dbReference type="InterPro" id="IPR011969">
    <property type="entry name" value="Clan_AA_Asp_peptidase_C"/>
</dbReference>
<dbReference type="NCBIfam" id="TIGR02281">
    <property type="entry name" value="clan_AA_DTGA"/>
    <property type="match status" value="1"/>
</dbReference>
<dbReference type="RefSeq" id="WP_065728477.1">
    <property type="nucleotide sequence ID" value="NZ_CP016428.1"/>
</dbReference>
<dbReference type="AlphaFoldDB" id="A0A1B1UEL7"/>
<organism evidence="2 3">
    <name type="scientific">Bradyrhizobium icense</name>
    <dbReference type="NCBI Taxonomy" id="1274631"/>
    <lineage>
        <taxon>Bacteria</taxon>
        <taxon>Pseudomonadati</taxon>
        <taxon>Pseudomonadota</taxon>
        <taxon>Alphaproteobacteria</taxon>
        <taxon>Hyphomicrobiales</taxon>
        <taxon>Nitrobacteraceae</taxon>
        <taxon>Bradyrhizobium</taxon>
    </lineage>
</organism>
<reference evidence="2 3" key="1">
    <citation type="submission" date="2016-07" db="EMBL/GenBank/DDBJ databases">
        <title>Complete genome sequence of Bradyrhizobium icense LMTR 13T, a potential inoculant strain isolated from lima bean (Phaseolus lunatus) in Peru.</title>
        <authorList>
            <person name="Ormeno-Orrillo E."/>
            <person name="Duran D."/>
            <person name="Rogel M.A."/>
            <person name="Rey L."/>
            <person name="Imperial J."/>
            <person name="Ruiz-Argueso T."/>
            <person name="Martinez-Romero E."/>
        </authorList>
    </citation>
    <scope>NUCLEOTIDE SEQUENCE [LARGE SCALE GENOMIC DNA]</scope>
    <source>
        <strain evidence="2 3">LMTR 13</strain>
    </source>
</reference>
<dbReference type="OrthoDB" id="7595324at2"/>
<accession>A0A1B1UEL7</accession>
<dbReference type="Gene3D" id="2.40.70.10">
    <property type="entry name" value="Acid Proteases"/>
    <property type="match status" value="1"/>
</dbReference>
<feature type="chain" id="PRO_5008530411" evidence="1">
    <location>
        <begin position="21"/>
        <end position="185"/>
    </location>
</feature>
<dbReference type="KEGG" id="bic:LMTR13_14570"/>
<protein>
    <submittedName>
        <fullName evidence="2">Peptidase</fullName>
    </submittedName>
</protein>
<dbReference type="InterPro" id="IPR021109">
    <property type="entry name" value="Peptidase_aspartic_dom_sf"/>
</dbReference>
<dbReference type="InterPro" id="IPR034122">
    <property type="entry name" value="Retropepsin-like_bacterial"/>
</dbReference>
<name>A0A1B1UEL7_9BRAD</name>
<dbReference type="SUPFAM" id="SSF50630">
    <property type="entry name" value="Acid proteases"/>
    <property type="match status" value="1"/>
</dbReference>
<evidence type="ECO:0000256" key="1">
    <source>
        <dbReference type="SAM" id="SignalP"/>
    </source>
</evidence>
<dbReference type="CDD" id="cd05483">
    <property type="entry name" value="retropepsin_like_bacteria"/>
    <property type="match status" value="1"/>
</dbReference>
<sequence length="185" mass="19645">MIRIMLVLAMLAATAGAVVAYGDPDQIARAGNSVSKMLRQRSLEPAPAVEIARGKAGEFALHAKINGVKAPMVIDTGATSVVLTWETAKAIGLPIEMLEYNVDVETAGGHTKAARLTLDRLAVGGLVEKSVPALVVPRGLMKTNLLGMSFLDRLESWGVQSDKLMLHGYPEVAASNRKRTRSAAN</sequence>
<evidence type="ECO:0000313" key="2">
    <source>
        <dbReference type="EMBL" id="ANW01210.1"/>
    </source>
</evidence>
<dbReference type="Pfam" id="PF13650">
    <property type="entry name" value="Asp_protease_2"/>
    <property type="match status" value="1"/>
</dbReference>
<keyword evidence="1" id="KW-0732">Signal</keyword>
<keyword evidence="3" id="KW-1185">Reference proteome</keyword>
<dbReference type="EMBL" id="CP016428">
    <property type="protein sequence ID" value="ANW01210.1"/>
    <property type="molecule type" value="Genomic_DNA"/>
</dbReference>
<gene>
    <name evidence="2" type="ORF">LMTR13_14570</name>
</gene>
<proteinExistence type="predicted"/>